<sequence>MNANATNRIFRQARRENACGRFRDHDSKSIAKKLLPSPKTPNNGNQRAKAALAKEKEAKSSDKDAKGEDDSELDAEYNGDTEGSTERDEEVEEEAKDSFSNAHMHYRDSKGL</sequence>
<feature type="compositionally biased region" description="Basic and acidic residues" evidence="1">
    <location>
        <begin position="52"/>
        <end position="68"/>
    </location>
</feature>
<feature type="compositionally biased region" description="Acidic residues" evidence="1">
    <location>
        <begin position="69"/>
        <end position="79"/>
    </location>
</feature>
<evidence type="ECO:0000313" key="2">
    <source>
        <dbReference type="EMBL" id="OCK82397.1"/>
    </source>
</evidence>
<accession>A0A8E2JHD4</accession>
<proteinExistence type="predicted"/>
<keyword evidence="3" id="KW-1185">Reference proteome</keyword>
<reference evidence="2 3" key="1">
    <citation type="journal article" date="2016" name="Nat. Commun.">
        <title>Ectomycorrhizal ecology is imprinted in the genome of the dominant symbiotic fungus Cenococcum geophilum.</title>
        <authorList>
            <consortium name="DOE Joint Genome Institute"/>
            <person name="Peter M."/>
            <person name="Kohler A."/>
            <person name="Ohm R.A."/>
            <person name="Kuo A."/>
            <person name="Krutzmann J."/>
            <person name="Morin E."/>
            <person name="Arend M."/>
            <person name="Barry K.W."/>
            <person name="Binder M."/>
            <person name="Choi C."/>
            <person name="Clum A."/>
            <person name="Copeland A."/>
            <person name="Grisel N."/>
            <person name="Haridas S."/>
            <person name="Kipfer T."/>
            <person name="LaButti K."/>
            <person name="Lindquist E."/>
            <person name="Lipzen A."/>
            <person name="Maire R."/>
            <person name="Meier B."/>
            <person name="Mihaltcheva S."/>
            <person name="Molinier V."/>
            <person name="Murat C."/>
            <person name="Poggeler S."/>
            <person name="Quandt C.A."/>
            <person name="Sperisen C."/>
            <person name="Tritt A."/>
            <person name="Tisserant E."/>
            <person name="Crous P.W."/>
            <person name="Henrissat B."/>
            <person name="Nehls U."/>
            <person name="Egli S."/>
            <person name="Spatafora J.W."/>
            <person name="Grigoriev I.V."/>
            <person name="Martin F.M."/>
        </authorList>
    </citation>
    <scope>NUCLEOTIDE SEQUENCE [LARGE SCALE GENOMIC DNA]</scope>
    <source>
        <strain evidence="2 3">CBS 459.81</strain>
    </source>
</reference>
<dbReference type="Proteomes" id="UP000250266">
    <property type="component" value="Unassembled WGS sequence"/>
</dbReference>
<gene>
    <name evidence="2" type="ORF">K432DRAFT_441613</name>
</gene>
<name>A0A8E2JHD4_9PEZI</name>
<protein>
    <submittedName>
        <fullName evidence="2">Uncharacterized protein</fullName>
    </submittedName>
</protein>
<feature type="compositionally biased region" description="Basic and acidic residues" evidence="1">
    <location>
        <begin position="13"/>
        <end position="29"/>
    </location>
</feature>
<feature type="region of interest" description="Disordered" evidence="1">
    <location>
        <begin position="1"/>
        <end position="112"/>
    </location>
</feature>
<dbReference type="AlphaFoldDB" id="A0A8E2JHD4"/>
<evidence type="ECO:0000313" key="3">
    <source>
        <dbReference type="Proteomes" id="UP000250266"/>
    </source>
</evidence>
<evidence type="ECO:0000256" key="1">
    <source>
        <dbReference type="SAM" id="MobiDB-lite"/>
    </source>
</evidence>
<organism evidence="2 3">
    <name type="scientific">Lepidopterella palustris CBS 459.81</name>
    <dbReference type="NCBI Taxonomy" id="1314670"/>
    <lineage>
        <taxon>Eukaryota</taxon>
        <taxon>Fungi</taxon>
        <taxon>Dikarya</taxon>
        <taxon>Ascomycota</taxon>
        <taxon>Pezizomycotina</taxon>
        <taxon>Dothideomycetes</taxon>
        <taxon>Pleosporomycetidae</taxon>
        <taxon>Mytilinidiales</taxon>
        <taxon>Argynnaceae</taxon>
        <taxon>Lepidopterella</taxon>
    </lineage>
</organism>
<dbReference type="EMBL" id="KV744889">
    <property type="protein sequence ID" value="OCK82397.1"/>
    <property type="molecule type" value="Genomic_DNA"/>
</dbReference>